<feature type="domain" description="N-acetyltransferase" evidence="10">
    <location>
        <begin position="391"/>
        <end position="523"/>
    </location>
</feature>
<dbReference type="Pfam" id="PF17176">
    <property type="entry name" value="tRNA_bind_3"/>
    <property type="match status" value="1"/>
</dbReference>
<keyword evidence="7 9" id="KW-0694">RNA-binding</keyword>
<evidence type="ECO:0000256" key="3">
    <source>
        <dbReference type="ARBA" id="ARBA00022679"/>
    </source>
</evidence>
<name>A0AA86IUL4_9ENTR</name>
<keyword evidence="1 9" id="KW-0963">Cytoplasm</keyword>
<dbReference type="RefSeq" id="WP_088219361.1">
    <property type="nucleotide sequence ID" value="NZ_AP024590.1"/>
</dbReference>
<reference evidence="11" key="1">
    <citation type="submission" date="2021-04" db="EMBL/GenBank/DDBJ databases">
        <title>Difference and commonality of drug resistance evolution in various bacteria. and drug sensitivity profiles.</title>
        <authorList>
            <person name="Maeda T."/>
            <person name="Shibai A."/>
            <person name="Kawada K."/>
            <person name="Kotani H."/>
            <person name="Tarusawa Y."/>
            <person name="Tanabe K."/>
            <person name="Furusawa C."/>
        </authorList>
    </citation>
    <scope>NUCLEOTIDE SEQUENCE</scope>
    <source>
        <strain evidence="11">JCM 8580</strain>
    </source>
</reference>
<feature type="binding site" evidence="9">
    <location>
        <position position="498"/>
    </location>
    <ligand>
        <name>acetyl-CoA</name>
        <dbReference type="ChEBI" id="CHEBI:57288"/>
    </ligand>
</feature>
<dbReference type="Gene3D" id="3.40.50.300">
    <property type="entry name" value="P-loop containing nucleotide triphosphate hydrolases"/>
    <property type="match status" value="1"/>
</dbReference>
<dbReference type="InterPro" id="IPR027417">
    <property type="entry name" value="P-loop_NTPase"/>
</dbReference>
<dbReference type="GO" id="GO:1990883">
    <property type="term" value="F:18S rRNA cytidine N-acetyltransferase activity"/>
    <property type="evidence" value="ECO:0007669"/>
    <property type="project" value="TreeGrafter"/>
</dbReference>
<evidence type="ECO:0000256" key="2">
    <source>
        <dbReference type="ARBA" id="ARBA00022555"/>
    </source>
</evidence>
<dbReference type="InterPro" id="IPR038321">
    <property type="entry name" value="TmcA_C_sf"/>
</dbReference>
<dbReference type="InterPro" id="IPR007807">
    <property type="entry name" value="TcmA/NAT10_helicase"/>
</dbReference>
<evidence type="ECO:0000259" key="10">
    <source>
        <dbReference type="PROSITE" id="PS51186"/>
    </source>
</evidence>
<dbReference type="InterPro" id="IPR032672">
    <property type="entry name" value="TmcA/NAT10/Kre33"/>
</dbReference>
<dbReference type="FunFam" id="3.40.50.11040:FF:000003">
    <property type="entry name" value="tRNA(Met) cytidine acetyltransferase TmcA"/>
    <property type="match status" value="1"/>
</dbReference>
<dbReference type="SUPFAM" id="SSF52540">
    <property type="entry name" value="P-loop containing nucleoside triphosphate hydrolases"/>
    <property type="match status" value="1"/>
</dbReference>
<sequence length="662" mass="72017">MAREGIRRLLVIAGETGWCLAQAQGFAAAQGGDVHWVSDSPDVPQACSPRAFQRLLGREFTHAIFDARHGFDVAALAALSGTLTAGSWLVLLTPPLADWATTPDADSTRWSDAAGAIATPNFIRHFCRIVQADSEALIWQQHQALPSPDFSRRPPWHPATGAPEREQAAILERLACQPPAVTVVTAPRGRGKSALAGMHLARLGGDAIVTAPTRAATDVMAHYAGERFQFVAPDALAQQLVEGNAPDVHWLIVDEAAAIPGPLLHQLVAGFPQALLITTVQGYEGTGQGFLLKFCAGFPVLRHETLSTPLRWAAGCPLEALISRALLFEDDTLTRVPEGDYQIAPLEQESWQRDPAQPGALYRLLASAHYRTSPLDLRRMMDAEGQHFWQARTRTAPVAALWLVEEGGLSPALSQAVWAGFRRPRGNLVAQSLAAHGGDPLAATLKGQRISRIAVHPYRQREGIGQALIARALREAGEWDYLSVSFGYTRELWRFWQRAGYKLVRAGSYREASSGCYTAMALLPITAAGRALVASEQQRLARDLPWLAAWRDEPLDLPPATDPALNDADWLELAGFAFAHRPLSASTGALQRLLIACDLPLAALRTQLVEGLDDAQTCARLHLHGRKALLAAQRQETAAALAWLDGSRSETLRDQVINLQFF</sequence>
<evidence type="ECO:0000256" key="6">
    <source>
        <dbReference type="ARBA" id="ARBA00022840"/>
    </source>
</evidence>
<comment type="function">
    <text evidence="9">Catalyzes the formation of N(4)-acetylcytidine (ac(4)C) at the wobble position of tRNA(Met), by using acetyl-CoA as an acetyl donor and ATP (or GTP).</text>
</comment>
<gene>
    <name evidence="9 11" type="primary">tmcA</name>
    <name evidence="11" type="ORF">ENKO_12560</name>
</gene>
<dbReference type="HAMAP" id="MF_01886">
    <property type="entry name" value="tRNA_acetyltr_TmcA"/>
    <property type="match status" value="1"/>
</dbReference>
<evidence type="ECO:0000313" key="11">
    <source>
        <dbReference type="EMBL" id="BCU54662.1"/>
    </source>
</evidence>
<keyword evidence="2 9" id="KW-0820">tRNA-binding</keyword>
<dbReference type="InterPro" id="IPR024914">
    <property type="entry name" value="tRNA_acetyltr_TmcA"/>
</dbReference>
<keyword evidence="3 9" id="KW-0808">Transferase</keyword>
<comment type="catalytic activity">
    <reaction evidence="9">
        <text>cytidine(34) in elongator tRNA(Met) + acetyl-CoA + ATP + H2O = N(4)-acetylcytidine(34) in elongator tRNA(Met) + ADP + phosphate + CoA + H(+)</text>
        <dbReference type="Rhea" id="RHEA:43788"/>
        <dbReference type="Rhea" id="RHEA-COMP:10693"/>
        <dbReference type="Rhea" id="RHEA-COMP:10694"/>
        <dbReference type="ChEBI" id="CHEBI:15377"/>
        <dbReference type="ChEBI" id="CHEBI:15378"/>
        <dbReference type="ChEBI" id="CHEBI:30616"/>
        <dbReference type="ChEBI" id="CHEBI:43474"/>
        <dbReference type="ChEBI" id="CHEBI:57287"/>
        <dbReference type="ChEBI" id="CHEBI:57288"/>
        <dbReference type="ChEBI" id="CHEBI:74900"/>
        <dbReference type="ChEBI" id="CHEBI:82748"/>
        <dbReference type="ChEBI" id="CHEBI:456216"/>
        <dbReference type="EC" id="2.3.1.193"/>
    </reaction>
</comment>
<feature type="binding site" evidence="9">
    <location>
        <position position="491"/>
    </location>
    <ligand>
        <name>acetyl-CoA</name>
        <dbReference type="ChEBI" id="CHEBI:57288"/>
    </ligand>
</feature>
<feature type="binding site" evidence="9">
    <location>
        <position position="167"/>
    </location>
    <ligand>
        <name>ATP</name>
        <dbReference type="ChEBI" id="CHEBI:30616"/>
    </ligand>
</feature>
<accession>A0AA86IUL4</accession>
<organism evidence="11 12">
    <name type="scientific">Enterobacter kobei</name>
    <dbReference type="NCBI Taxonomy" id="208224"/>
    <lineage>
        <taxon>Bacteria</taxon>
        <taxon>Pseudomonadati</taxon>
        <taxon>Pseudomonadota</taxon>
        <taxon>Gammaproteobacteria</taxon>
        <taxon>Enterobacterales</taxon>
        <taxon>Enterobacteriaceae</taxon>
        <taxon>Enterobacter</taxon>
        <taxon>Enterobacter cloacae complex</taxon>
    </lineage>
</organism>
<feature type="binding site" evidence="9">
    <location>
        <position position="311"/>
    </location>
    <ligand>
        <name>ATP</name>
        <dbReference type="ChEBI" id="CHEBI:30616"/>
    </ligand>
</feature>
<keyword evidence="8 9" id="KW-0012">Acyltransferase</keyword>
<comment type="similarity">
    <text evidence="9">Belongs to the TmcA family.</text>
</comment>
<dbReference type="GO" id="GO:0005524">
    <property type="term" value="F:ATP binding"/>
    <property type="evidence" value="ECO:0007669"/>
    <property type="project" value="UniProtKB-UniRule"/>
</dbReference>
<keyword evidence="6 9" id="KW-0067">ATP-binding</keyword>
<dbReference type="FunFam" id="3.40.50.300:FF:001011">
    <property type="entry name" value="tRNA(Met) cytidine acetyltransferase TmcA"/>
    <property type="match status" value="1"/>
</dbReference>
<evidence type="ECO:0000256" key="8">
    <source>
        <dbReference type="ARBA" id="ARBA00023315"/>
    </source>
</evidence>
<dbReference type="PANTHER" id="PTHR10925:SF5">
    <property type="entry name" value="RNA CYTIDINE ACETYLTRANSFERASE"/>
    <property type="match status" value="1"/>
</dbReference>
<proteinExistence type="inferred from homology"/>
<dbReference type="EC" id="2.3.1.193" evidence="9"/>
<dbReference type="Gene3D" id="3.40.630.30">
    <property type="match status" value="1"/>
</dbReference>
<keyword evidence="4 9" id="KW-0819">tRNA processing</keyword>
<evidence type="ECO:0000256" key="7">
    <source>
        <dbReference type="ARBA" id="ARBA00022884"/>
    </source>
</evidence>
<dbReference type="GO" id="GO:0000049">
    <property type="term" value="F:tRNA binding"/>
    <property type="evidence" value="ECO:0007669"/>
    <property type="project" value="UniProtKB-UniRule"/>
</dbReference>
<dbReference type="PANTHER" id="PTHR10925">
    <property type="entry name" value="N-ACETYLTRANSFERASE 10"/>
    <property type="match status" value="1"/>
</dbReference>
<dbReference type="GO" id="GO:1904812">
    <property type="term" value="P:rRNA acetylation involved in maturation of SSU-rRNA"/>
    <property type="evidence" value="ECO:0007669"/>
    <property type="project" value="TreeGrafter"/>
</dbReference>
<dbReference type="CDD" id="cd04301">
    <property type="entry name" value="NAT_SF"/>
    <property type="match status" value="1"/>
</dbReference>
<evidence type="ECO:0000313" key="12">
    <source>
        <dbReference type="Proteomes" id="UP000682928"/>
    </source>
</evidence>
<dbReference type="InterPro" id="IPR000182">
    <property type="entry name" value="GNAT_dom"/>
</dbReference>
<dbReference type="AlphaFoldDB" id="A0AA86IUL4"/>
<feature type="binding site" evidence="9">
    <location>
        <begin position="161"/>
        <end position="162"/>
    </location>
    <ligand>
        <name>ATP</name>
        <dbReference type="ChEBI" id="CHEBI:30616"/>
    </ligand>
</feature>
<dbReference type="Pfam" id="PF05127">
    <property type="entry name" value="NAT10_TcmA_helicase"/>
    <property type="match status" value="1"/>
</dbReference>
<evidence type="ECO:0000256" key="5">
    <source>
        <dbReference type="ARBA" id="ARBA00022741"/>
    </source>
</evidence>
<dbReference type="InterPro" id="IPR033442">
    <property type="entry name" value="TmcA_tRNA_bind"/>
</dbReference>
<dbReference type="InterPro" id="IPR013562">
    <property type="entry name" value="TmcA/NAT10_N"/>
</dbReference>
<dbReference type="GO" id="GO:0005737">
    <property type="term" value="C:cytoplasm"/>
    <property type="evidence" value="ECO:0007669"/>
    <property type="project" value="UniProtKB-SubCell"/>
</dbReference>
<dbReference type="SUPFAM" id="SSF55729">
    <property type="entry name" value="Acyl-CoA N-acyltransferases (Nat)"/>
    <property type="match status" value="1"/>
</dbReference>
<dbReference type="InterPro" id="IPR016181">
    <property type="entry name" value="Acyl_CoA_acyltransferase"/>
</dbReference>
<evidence type="ECO:0000256" key="1">
    <source>
        <dbReference type="ARBA" id="ARBA00022490"/>
    </source>
</evidence>
<dbReference type="EMBL" id="AP024590">
    <property type="protein sequence ID" value="BCU54662.1"/>
    <property type="molecule type" value="Genomic_DNA"/>
</dbReference>
<keyword evidence="5 9" id="KW-0547">Nucleotide-binding</keyword>
<evidence type="ECO:0000256" key="4">
    <source>
        <dbReference type="ARBA" id="ARBA00022694"/>
    </source>
</evidence>
<feature type="binding site" evidence="9">
    <location>
        <begin position="453"/>
        <end position="455"/>
    </location>
    <ligand>
        <name>acetyl-CoA</name>
        <dbReference type="ChEBI" id="CHEBI:57288"/>
    </ligand>
</feature>
<dbReference type="PROSITE" id="PS51186">
    <property type="entry name" value="GNAT"/>
    <property type="match status" value="1"/>
</dbReference>
<dbReference type="Gene3D" id="3.40.50.11040">
    <property type="match status" value="1"/>
</dbReference>
<dbReference type="FunFam" id="3.40.630.30:FF:000054">
    <property type="entry name" value="tRNA(Met) cytidine acetyltransferase TmcA"/>
    <property type="match status" value="1"/>
</dbReference>
<dbReference type="GO" id="GO:0002101">
    <property type="term" value="P:tRNA wobble cytosine modification"/>
    <property type="evidence" value="ECO:0007669"/>
    <property type="project" value="UniProtKB-UniRule"/>
</dbReference>
<evidence type="ECO:0000256" key="9">
    <source>
        <dbReference type="HAMAP-Rule" id="MF_01886"/>
    </source>
</evidence>
<dbReference type="GO" id="GO:0051392">
    <property type="term" value="F:tRNA cytidine N4-acetyltransferase activity"/>
    <property type="evidence" value="ECO:0007669"/>
    <property type="project" value="UniProtKB-UniRule"/>
</dbReference>
<dbReference type="Pfam" id="PF13718">
    <property type="entry name" value="GNAT_acetyltr_2"/>
    <property type="match status" value="2"/>
</dbReference>
<dbReference type="GO" id="GO:0051391">
    <property type="term" value="P:tRNA acetylation"/>
    <property type="evidence" value="ECO:0007669"/>
    <property type="project" value="UniProtKB-UniRule"/>
</dbReference>
<dbReference type="Gene3D" id="1.20.120.890">
    <property type="entry name" value="tRNA(Met) cytidine acetyltransferase, tail domain"/>
    <property type="match status" value="1"/>
</dbReference>
<comment type="subcellular location">
    <subcellularLocation>
        <location evidence="9">Cytoplasm</location>
    </subcellularLocation>
</comment>
<dbReference type="Proteomes" id="UP000682928">
    <property type="component" value="Chromosome"/>
</dbReference>
<dbReference type="Pfam" id="PF08351">
    <property type="entry name" value="TmcA_N"/>
    <property type="match status" value="1"/>
</dbReference>
<protein>
    <recommendedName>
        <fullName evidence="9">tRNA(Met) cytidine acetyltransferase TmcA</fullName>
        <ecNumber evidence="9">2.3.1.193</ecNumber>
    </recommendedName>
</protein>
<comment type="caution">
    <text evidence="9">Lacks conserved residue(s) required for the propagation of feature annotation.</text>
</comment>